<evidence type="ECO:0000313" key="2">
    <source>
        <dbReference type="WBParaSite" id="jg24462"/>
    </source>
</evidence>
<proteinExistence type="predicted"/>
<protein>
    <submittedName>
        <fullName evidence="2">Uncharacterized protein</fullName>
    </submittedName>
</protein>
<organism evidence="1 2">
    <name type="scientific">Ditylenchus dipsaci</name>
    <dbReference type="NCBI Taxonomy" id="166011"/>
    <lineage>
        <taxon>Eukaryota</taxon>
        <taxon>Metazoa</taxon>
        <taxon>Ecdysozoa</taxon>
        <taxon>Nematoda</taxon>
        <taxon>Chromadorea</taxon>
        <taxon>Rhabditida</taxon>
        <taxon>Tylenchina</taxon>
        <taxon>Tylenchomorpha</taxon>
        <taxon>Sphaerularioidea</taxon>
        <taxon>Anguinidae</taxon>
        <taxon>Anguininae</taxon>
        <taxon>Ditylenchus</taxon>
    </lineage>
</organism>
<name>A0A915DZZ3_9BILA</name>
<sequence length="72" mass="8270">MSSCHHNAGWYTGSCRKIYSFYTPPGTPPTYQHRLGPSPHIAGVRPFRTSLVRPTKLITEQVFYNVPCRYEI</sequence>
<dbReference type="AlphaFoldDB" id="A0A915DZZ3"/>
<accession>A0A915DZZ3</accession>
<evidence type="ECO:0000313" key="1">
    <source>
        <dbReference type="Proteomes" id="UP000887574"/>
    </source>
</evidence>
<dbReference type="Proteomes" id="UP000887574">
    <property type="component" value="Unplaced"/>
</dbReference>
<keyword evidence="1" id="KW-1185">Reference proteome</keyword>
<reference evidence="2" key="1">
    <citation type="submission" date="2022-11" db="UniProtKB">
        <authorList>
            <consortium name="WormBaseParasite"/>
        </authorList>
    </citation>
    <scope>IDENTIFICATION</scope>
</reference>
<dbReference type="WBParaSite" id="jg24462">
    <property type="protein sequence ID" value="jg24462"/>
    <property type="gene ID" value="jg24462"/>
</dbReference>